<evidence type="ECO:0000256" key="1">
    <source>
        <dbReference type="ARBA" id="ARBA00010312"/>
    </source>
</evidence>
<dbReference type="PROSITE" id="PS51669">
    <property type="entry name" value="4FE4S_MOW_BIS_MGD"/>
    <property type="match status" value="1"/>
</dbReference>
<name>A0A0S6UDI0_NEOTH</name>
<dbReference type="GO" id="GO:0046872">
    <property type="term" value="F:metal ion binding"/>
    <property type="evidence" value="ECO:0007669"/>
    <property type="project" value="UniProtKB-KW"/>
</dbReference>
<dbReference type="PANTHER" id="PTHR43742:SF6">
    <property type="entry name" value="OXIDOREDUCTASE YYAE-RELATED"/>
    <property type="match status" value="1"/>
</dbReference>
<dbReference type="GO" id="GO:0051536">
    <property type="term" value="F:iron-sulfur cluster binding"/>
    <property type="evidence" value="ECO:0007669"/>
    <property type="project" value="UniProtKB-KW"/>
</dbReference>
<dbReference type="Pfam" id="PF00384">
    <property type="entry name" value="Molybdopterin"/>
    <property type="match status" value="1"/>
</dbReference>
<dbReference type="InterPro" id="IPR006657">
    <property type="entry name" value="MoPterin_dinucl-bd_dom"/>
</dbReference>
<keyword evidence="3" id="KW-0408">Iron</keyword>
<dbReference type="Proteomes" id="UP000063718">
    <property type="component" value="Unassembled WGS sequence"/>
</dbReference>
<accession>A0A0S6UDI0</accession>
<feature type="domain" description="4Fe-4S Mo/W bis-MGD-type" evidence="5">
    <location>
        <begin position="1"/>
        <end position="58"/>
    </location>
</feature>
<proteinExistence type="inferred from homology"/>
<reference evidence="6" key="1">
    <citation type="journal article" date="2014" name="Gene">
        <title>Genome-guided analysis of transformation efficiency and carbon dioxide assimilation by Moorella thermoacetica Y72.</title>
        <authorList>
            <person name="Tsukahara K."/>
            <person name="Kita A."/>
            <person name="Nakashimada Y."/>
            <person name="Hoshino T."/>
            <person name="Murakami K."/>
        </authorList>
    </citation>
    <scope>NUCLEOTIDE SEQUENCE [LARGE SCALE GENOMIC DNA]</scope>
    <source>
        <strain evidence="6">Y72</strain>
    </source>
</reference>
<evidence type="ECO:0000313" key="6">
    <source>
        <dbReference type="EMBL" id="GAF27018.1"/>
    </source>
</evidence>
<evidence type="ECO:0000256" key="4">
    <source>
        <dbReference type="ARBA" id="ARBA00023014"/>
    </source>
</evidence>
<dbReference type="CDD" id="cd02766">
    <property type="entry name" value="MopB_3"/>
    <property type="match status" value="1"/>
</dbReference>
<dbReference type="Gene3D" id="3.40.228.10">
    <property type="entry name" value="Dimethylsulfoxide Reductase, domain 2"/>
    <property type="match status" value="1"/>
</dbReference>
<sequence>MTAYHSVCPFDCPDACGLLVEVNDGRITGVRGDPEHPYTRGFICAKMRYYGKLVHSPERILTPLKRSGPKGSGLFTPISWTEALETIAGRWQKIIAGYGSEAILPYSYAGVMGLLQRNAGHAFFHRLGATELQRTICSPAAEAGWQQVLGATWGNDPETIVASDLVIIWGMDPAATSIHFLSLAQQARKNGALIVVIDAYRTRTAALADEAILVRPGSDTALALGLMQVLVTEEMVDKDFLAAHVLGYEELRDKVLPLYTPDRVATLTGVPVATIVNLARAYGRARAPFIRIGYGFSRHRGGGMAVRVIASLPALVGAYGKHGGGALQSSGTGSAVRLEVVTRPDLRRKPVRALNMVQLGRALTGSLEPPVMSLYVYHGNPAAVAPDQNRILAGLRREDLFTVVHERFLTDTALYADIILPATFSVEQEDLYRSYGHYYVQRSRAILPPPGEAKSNWQTFCLLARALGFEEDIFRRSEAEMVAALIKEVNLEAEDREALAGGRPVKLKPAPGFATPSGKIELLPAGAGLPGYREPDDGHIDERYPFQLLTAPAHFALNSNFWQLEELRQREGGPWVLLNPGDCQRRGLVEGAWAQVANQRGSCLLRIKVSSDVPPGIAVVPGVWWCQHSPGGHNINSVIGDELTDLGGGSTFNDHRVDIRPL</sequence>
<comment type="similarity">
    <text evidence="1">Belongs to the prokaryotic molybdopterin-containing oxidoreductase family.</text>
</comment>
<dbReference type="InterPro" id="IPR006656">
    <property type="entry name" value="Mopterin_OxRdtase"/>
</dbReference>
<dbReference type="AlphaFoldDB" id="A0A0S6UDI0"/>
<dbReference type="PANTHER" id="PTHR43742">
    <property type="entry name" value="TRIMETHYLAMINE-N-OXIDE REDUCTASE"/>
    <property type="match status" value="1"/>
</dbReference>
<dbReference type="SUPFAM" id="SSF53706">
    <property type="entry name" value="Formate dehydrogenase/DMSO reductase, domains 1-3"/>
    <property type="match status" value="1"/>
</dbReference>
<evidence type="ECO:0000256" key="2">
    <source>
        <dbReference type="ARBA" id="ARBA00022723"/>
    </source>
</evidence>
<keyword evidence="2" id="KW-0479">Metal-binding</keyword>
<dbReference type="Gene3D" id="2.20.25.90">
    <property type="entry name" value="ADC-like domains"/>
    <property type="match status" value="1"/>
</dbReference>
<dbReference type="Gene3D" id="3.30.2070.10">
    <property type="entry name" value="Formate dehydrogenase/DMSO reductase"/>
    <property type="match status" value="1"/>
</dbReference>
<dbReference type="SUPFAM" id="SSF50692">
    <property type="entry name" value="ADC-like"/>
    <property type="match status" value="1"/>
</dbReference>
<dbReference type="InterPro" id="IPR006963">
    <property type="entry name" value="Mopterin_OxRdtase_4Fe-4S_dom"/>
</dbReference>
<dbReference type="Gene3D" id="3.40.50.740">
    <property type="match status" value="1"/>
</dbReference>
<evidence type="ECO:0000259" key="5">
    <source>
        <dbReference type="PROSITE" id="PS51669"/>
    </source>
</evidence>
<protein>
    <submittedName>
        <fullName evidence="6">Anaerobic dehydrogenases, typically selenocysteine-containing</fullName>
    </submittedName>
</protein>
<dbReference type="Pfam" id="PF01568">
    <property type="entry name" value="Molydop_binding"/>
    <property type="match status" value="1"/>
</dbReference>
<dbReference type="RefSeq" id="WP_025774719.1">
    <property type="nucleotide sequence ID" value="NZ_DF238840.1"/>
</dbReference>
<keyword evidence="4" id="KW-0411">Iron-sulfur</keyword>
<dbReference type="InterPro" id="IPR009010">
    <property type="entry name" value="Asp_de-COase-like_dom_sf"/>
</dbReference>
<dbReference type="GO" id="GO:0043546">
    <property type="term" value="F:molybdopterin cofactor binding"/>
    <property type="evidence" value="ECO:0007669"/>
    <property type="project" value="InterPro"/>
</dbReference>
<dbReference type="InterPro" id="IPR050612">
    <property type="entry name" value="Prok_Mopterin_Oxidored"/>
</dbReference>
<dbReference type="InterPro" id="IPR037920">
    <property type="entry name" value="YoaE_C"/>
</dbReference>
<dbReference type="Pfam" id="PF04879">
    <property type="entry name" value="Molybdop_Fe4S4"/>
    <property type="match status" value="1"/>
</dbReference>
<gene>
    <name evidence="6" type="ORF">MTY_2359</name>
</gene>
<organism evidence="6">
    <name type="scientific">Moorella thermoacetica Y72</name>
    <dbReference type="NCBI Taxonomy" id="1325331"/>
    <lineage>
        <taxon>Bacteria</taxon>
        <taxon>Bacillati</taxon>
        <taxon>Bacillota</taxon>
        <taxon>Clostridia</taxon>
        <taxon>Neomoorellales</taxon>
        <taxon>Neomoorellaceae</taxon>
        <taxon>Neomoorella</taxon>
    </lineage>
</organism>
<dbReference type="SMART" id="SM00926">
    <property type="entry name" value="Molybdop_Fe4S4"/>
    <property type="match status" value="1"/>
</dbReference>
<dbReference type="EMBL" id="DF238840">
    <property type="protein sequence ID" value="GAF27018.1"/>
    <property type="molecule type" value="Genomic_DNA"/>
</dbReference>
<dbReference type="GO" id="GO:0016491">
    <property type="term" value="F:oxidoreductase activity"/>
    <property type="evidence" value="ECO:0007669"/>
    <property type="project" value="InterPro"/>
</dbReference>
<dbReference type="CDD" id="cd02786">
    <property type="entry name" value="MopB_CT_3"/>
    <property type="match status" value="1"/>
</dbReference>
<dbReference type="Gene3D" id="2.40.40.20">
    <property type="match status" value="1"/>
</dbReference>
<evidence type="ECO:0000256" key="3">
    <source>
        <dbReference type="ARBA" id="ARBA00023004"/>
    </source>
</evidence>